<dbReference type="PANTHER" id="PTHR42997">
    <property type="entry name" value="HIT FAMILY HYDROLASE"/>
    <property type="match status" value="1"/>
</dbReference>
<dbReference type="Proteomes" id="UP000289691">
    <property type="component" value="Unassembled WGS sequence"/>
</dbReference>
<evidence type="ECO:0000313" key="4">
    <source>
        <dbReference type="EMBL" id="RXK51885.1"/>
    </source>
</evidence>
<dbReference type="PROSITE" id="PS51084">
    <property type="entry name" value="HIT_2"/>
    <property type="match status" value="1"/>
</dbReference>
<evidence type="ECO:0000313" key="5">
    <source>
        <dbReference type="Proteomes" id="UP000289691"/>
    </source>
</evidence>
<dbReference type="GO" id="GO:0000166">
    <property type="term" value="F:nucleotide binding"/>
    <property type="evidence" value="ECO:0007669"/>
    <property type="project" value="UniProtKB-KW"/>
</dbReference>
<dbReference type="PANTHER" id="PTHR42997:SF1">
    <property type="entry name" value="AP-4-A PHOSPHORYLASE"/>
    <property type="match status" value="1"/>
</dbReference>
<dbReference type="SUPFAM" id="SSF54197">
    <property type="entry name" value="HIT-like"/>
    <property type="match status" value="1"/>
</dbReference>
<name>A0A498L7X8_9EURY</name>
<dbReference type="CDD" id="cd01275">
    <property type="entry name" value="FHIT"/>
    <property type="match status" value="1"/>
</dbReference>
<keyword evidence="1" id="KW-0547">Nucleotide-binding</keyword>
<evidence type="ECO:0000256" key="1">
    <source>
        <dbReference type="ARBA" id="ARBA00022741"/>
    </source>
</evidence>
<keyword evidence="5" id="KW-1185">Reference proteome</keyword>
<reference evidence="4 5" key="1">
    <citation type="submission" date="2019-01" db="EMBL/GenBank/DDBJ databases">
        <title>Halorientalis sp. F13-25 a new haloarchaeum isolated from hypersaline water.</title>
        <authorList>
            <person name="Ana D.-V."/>
            <person name="Cristina S.-P."/>
            <person name="Antonio V."/>
        </authorList>
    </citation>
    <scope>NUCLEOTIDE SEQUENCE [LARGE SCALE GENOMIC DNA]</scope>
    <source>
        <strain evidence="4 5">F13-25</strain>
    </source>
</reference>
<dbReference type="InterPro" id="IPR052908">
    <property type="entry name" value="AP-4-A_phosphorylase"/>
</dbReference>
<accession>A0A498L7X8</accession>
<sequence length="180" mass="20216">MEQVFAPWRIDWIERPDKSEDVDGCVFCAFAERDDDRTNKVVARSDHAFVLLNNYPYNPGHAMVIPHQHTGDYRDLDEPVLTDHARLKQRTIEAMETALRPQGYNAGLNLGGGAAGGSIDDHLHTHVVPRWEGDTNFMPVISETQVIVEAVEDTYDRLHEGFAEQDGATIPDEDSAVEFV</sequence>
<feature type="domain" description="HIT" evidence="3">
    <location>
        <begin position="26"/>
        <end position="137"/>
    </location>
</feature>
<organism evidence="4 5">
    <name type="scientific">Halorientalis pallida</name>
    <dbReference type="NCBI Taxonomy" id="2479928"/>
    <lineage>
        <taxon>Archaea</taxon>
        <taxon>Methanobacteriati</taxon>
        <taxon>Methanobacteriota</taxon>
        <taxon>Stenosarchaea group</taxon>
        <taxon>Halobacteria</taxon>
        <taxon>Halobacteriales</taxon>
        <taxon>Haloarculaceae</taxon>
        <taxon>Halorientalis</taxon>
    </lineage>
</organism>
<dbReference type="Gene3D" id="3.30.428.10">
    <property type="entry name" value="HIT-like"/>
    <property type="match status" value="1"/>
</dbReference>
<dbReference type="GO" id="GO:0003824">
    <property type="term" value="F:catalytic activity"/>
    <property type="evidence" value="ECO:0007669"/>
    <property type="project" value="InterPro"/>
</dbReference>
<dbReference type="InterPro" id="IPR039383">
    <property type="entry name" value="FHIT"/>
</dbReference>
<dbReference type="OrthoDB" id="210764at2157"/>
<comment type="caution">
    <text evidence="4">The sequence shown here is derived from an EMBL/GenBank/DDBJ whole genome shotgun (WGS) entry which is preliminary data.</text>
</comment>
<dbReference type="RefSeq" id="WP_129067739.1">
    <property type="nucleotide sequence ID" value="NZ_RDFA01000001.1"/>
</dbReference>
<dbReference type="Pfam" id="PF01230">
    <property type="entry name" value="HIT"/>
    <property type="match status" value="1"/>
</dbReference>
<dbReference type="AlphaFoldDB" id="A0A498L7X8"/>
<gene>
    <name evidence="4" type="ORF">EAF64_04430</name>
</gene>
<feature type="short sequence motif" description="Histidine triad motif" evidence="2">
    <location>
        <begin position="122"/>
        <end position="126"/>
    </location>
</feature>
<evidence type="ECO:0000259" key="3">
    <source>
        <dbReference type="PROSITE" id="PS51084"/>
    </source>
</evidence>
<protein>
    <submittedName>
        <fullName evidence="4">HIT domain-containing protein</fullName>
    </submittedName>
</protein>
<dbReference type="InterPro" id="IPR011146">
    <property type="entry name" value="HIT-like"/>
</dbReference>
<evidence type="ECO:0000256" key="2">
    <source>
        <dbReference type="PROSITE-ProRule" id="PRU00464"/>
    </source>
</evidence>
<dbReference type="EMBL" id="RDFA01000001">
    <property type="protein sequence ID" value="RXK51885.1"/>
    <property type="molecule type" value="Genomic_DNA"/>
</dbReference>
<dbReference type="InterPro" id="IPR036265">
    <property type="entry name" value="HIT-like_sf"/>
</dbReference>
<proteinExistence type="predicted"/>